<feature type="non-terminal residue" evidence="1">
    <location>
        <position position="1"/>
    </location>
</feature>
<dbReference type="Proteomes" id="UP000708208">
    <property type="component" value="Unassembled WGS sequence"/>
</dbReference>
<gene>
    <name evidence="1" type="ORF">AFUS01_LOCUS6275</name>
</gene>
<reference evidence="1" key="1">
    <citation type="submission" date="2021-06" db="EMBL/GenBank/DDBJ databases">
        <authorList>
            <person name="Hodson N. C."/>
            <person name="Mongue J. A."/>
            <person name="Jaron S. K."/>
        </authorList>
    </citation>
    <scope>NUCLEOTIDE SEQUENCE</scope>
</reference>
<sequence>VVDEQLDGDYGSLPQPASDLQEGLVPLEPTNLLHHYHGQRQVLDHSEQAKLADQPNLGEYSEMLGQAMDFREA</sequence>
<evidence type="ECO:0000313" key="1">
    <source>
        <dbReference type="EMBL" id="CAG7716786.1"/>
    </source>
</evidence>
<dbReference type="EMBL" id="CAJVCH010041234">
    <property type="protein sequence ID" value="CAG7716786.1"/>
    <property type="molecule type" value="Genomic_DNA"/>
</dbReference>
<dbReference type="AlphaFoldDB" id="A0A8J2JC08"/>
<comment type="caution">
    <text evidence="1">The sequence shown here is derived from an EMBL/GenBank/DDBJ whole genome shotgun (WGS) entry which is preliminary data.</text>
</comment>
<proteinExistence type="predicted"/>
<name>A0A8J2JC08_9HEXA</name>
<organism evidence="1 2">
    <name type="scientific">Allacma fusca</name>
    <dbReference type="NCBI Taxonomy" id="39272"/>
    <lineage>
        <taxon>Eukaryota</taxon>
        <taxon>Metazoa</taxon>
        <taxon>Ecdysozoa</taxon>
        <taxon>Arthropoda</taxon>
        <taxon>Hexapoda</taxon>
        <taxon>Collembola</taxon>
        <taxon>Symphypleona</taxon>
        <taxon>Sminthuridae</taxon>
        <taxon>Allacma</taxon>
    </lineage>
</organism>
<accession>A0A8J2JC08</accession>
<evidence type="ECO:0000313" key="2">
    <source>
        <dbReference type="Proteomes" id="UP000708208"/>
    </source>
</evidence>
<protein>
    <submittedName>
        <fullName evidence="1">Uncharacterized protein</fullName>
    </submittedName>
</protein>
<keyword evidence="2" id="KW-1185">Reference proteome</keyword>